<gene>
    <name evidence="6" type="ORF">TRSC58_00969</name>
</gene>
<dbReference type="InterPro" id="IPR045086">
    <property type="entry name" value="OBG_GTPase"/>
</dbReference>
<feature type="domain" description="OBG-type G" evidence="4">
    <location>
        <begin position="228"/>
        <end position="409"/>
    </location>
</feature>
<dbReference type="AlphaFoldDB" id="A0A061J8P7"/>
<accession>A0A061J8P7</accession>
<dbReference type="Pfam" id="PF01926">
    <property type="entry name" value="MMR_HSR1"/>
    <property type="match status" value="1"/>
</dbReference>
<dbReference type="FunFam" id="3.40.50.300:FF:002674">
    <property type="entry name" value="GTP-binding protein, putative"/>
    <property type="match status" value="1"/>
</dbReference>
<keyword evidence="2" id="KW-0547">Nucleotide-binding</keyword>
<dbReference type="FunFam" id="2.70.210.12:FF:000001">
    <property type="entry name" value="GTPase Obg"/>
    <property type="match status" value="1"/>
</dbReference>
<dbReference type="PROSITE" id="PS51883">
    <property type="entry name" value="OBG"/>
    <property type="match status" value="1"/>
</dbReference>
<dbReference type="EMBL" id="AUPL01000969">
    <property type="protein sequence ID" value="ESL11284.1"/>
    <property type="molecule type" value="Genomic_DNA"/>
</dbReference>
<evidence type="ECO:0000256" key="3">
    <source>
        <dbReference type="ARBA" id="ARBA00023134"/>
    </source>
</evidence>
<dbReference type="VEuPathDB" id="TriTrypDB:TRSC58_00969"/>
<dbReference type="GO" id="GO:0042254">
    <property type="term" value="P:ribosome biogenesis"/>
    <property type="evidence" value="ECO:0007669"/>
    <property type="project" value="UniProtKB-UniRule"/>
</dbReference>
<comment type="caution">
    <text evidence="6">The sequence shown here is derived from an EMBL/GenBank/DDBJ whole genome shotgun (WGS) entry which is preliminary data.</text>
</comment>
<dbReference type="InterPro" id="IPR027417">
    <property type="entry name" value="P-loop_NTPase"/>
</dbReference>
<dbReference type="InterPro" id="IPR006169">
    <property type="entry name" value="GTP1_OBG_dom"/>
</dbReference>
<evidence type="ECO:0000256" key="1">
    <source>
        <dbReference type="ARBA" id="ARBA00007699"/>
    </source>
</evidence>
<dbReference type="NCBIfam" id="TIGR02729">
    <property type="entry name" value="Obg_CgtA"/>
    <property type="match status" value="1"/>
</dbReference>
<comment type="similarity">
    <text evidence="1">Belongs to the TRAFAC class OBG-HflX-like GTPase superfamily. OBG GTPase family.</text>
</comment>
<dbReference type="InterPro" id="IPR006073">
    <property type="entry name" value="GTP-bd"/>
</dbReference>
<dbReference type="NCBIfam" id="NF008956">
    <property type="entry name" value="PRK12299.1"/>
    <property type="match status" value="1"/>
</dbReference>
<proteinExistence type="inferred from homology"/>
<dbReference type="Pfam" id="PF01018">
    <property type="entry name" value="GTP1_OBG"/>
    <property type="match status" value="1"/>
</dbReference>
<dbReference type="GO" id="GO:0003924">
    <property type="term" value="F:GTPase activity"/>
    <property type="evidence" value="ECO:0007669"/>
    <property type="project" value="InterPro"/>
</dbReference>
<dbReference type="CDD" id="cd01898">
    <property type="entry name" value="Obg"/>
    <property type="match status" value="1"/>
</dbReference>
<dbReference type="Gene3D" id="2.70.210.12">
    <property type="entry name" value="GTP1/OBG domain"/>
    <property type="match status" value="1"/>
</dbReference>
<dbReference type="PRINTS" id="PR00326">
    <property type="entry name" value="GTP1OBG"/>
</dbReference>
<evidence type="ECO:0000313" key="6">
    <source>
        <dbReference type="EMBL" id="ESL11284.1"/>
    </source>
</evidence>
<keyword evidence="3" id="KW-0342">GTP-binding</keyword>
<reference evidence="6 7" key="1">
    <citation type="submission" date="2013-07" db="EMBL/GenBank/DDBJ databases">
        <authorList>
            <person name="Stoco P.H."/>
            <person name="Wagner G."/>
            <person name="Gerber A."/>
            <person name="Zaha A."/>
            <person name="Thompson C."/>
            <person name="Bartholomeu D.C."/>
            <person name="Luckemeyer D.D."/>
            <person name="Bahia D."/>
            <person name="Loreto E."/>
            <person name="Prestes E.B."/>
            <person name="Lima F.M."/>
            <person name="Rodrigues-Luiz G."/>
            <person name="Vallejo G.A."/>
            <person name="Filho J.F."/>
            <person name="Monteiro K.M."/>
            <person name="Tyler K.M."/>
            <person name="de Almeida L.G."/>
            <person name="Ortiz M.F."/>
            <person name="Siervo M.A."/>
            <person name="de Moraes M.H."/>
            <person name="Cunha O.L."/>
            <person name="Mendonca-Neto R."/>
            <person name="Silva R."/>
            <person name="Teixeira S.M."/>
            <person name="Murta S.M."/>
            <person name="Sincero T.C."/>
            <person name="Mendes T.A."/>
            <person name="Urmenyi T.P."/>
            <person name="Silva V.G."/>
            <person name="da Rocha W.D."/>
            <person name="Andersson B."/>
            <person name="Romanha A.J."/>
            <person name="Steindel M."/>
            <person name="de Vasconcelos A.T."/>
            <person name="Grisard E.C."/>
        </authorList>
    </citation>
    <scope>NUCLEOTIDE SEQUENCE [LARGE SCALE GENOMIC DNA]</scope>
    <source>
        <strain evidence="6 7">SC58</strain>
    </source>
</reference>
<dbReference type="OrthoDB" id="347018at2759"/>
<feature type="domain" description="Obg" evidence="5">
    <location>
        <begin position="68"/>
        <end position="227"/>
    </location>
</feature>
<name>A0A061J8P7_TRYRA</name>
<dbReference type="InterPro" id="IPR014100">
    <property type="entry name" value="GTP-bd_Obg/CgtA"/>
</dbReference>
<dbReference type="GO" id="GO:0000287">
    <property type="term" value="F:magnesium ion binding"/>
    <property type="evidence" value="ECO:0007669"/>
    <property type="project" value="InterPro"/>
</dbReference>
<dbReference type="GO" id="GO:0005525">
    <property type="term" value="F:GTP binding"/>
    <property type="evidence" value="ECO:0007669"/>
    <property type="project" value="UniProtKB-KW"/>
</dbReference>
<dbReference type="InterPro" id="IPR031167">
    <property type="entry name" value="G_OBG"/>
</dbReference>
<evidence type="ECO:0000259" key="5">
    <source>
        <dbReference type="PROSITE" id="PS51883"/>
    </source>
</evidence>
<evidence type="ECO:0000313" key="7">
    <source>
        <dbReference type="Proteomes" id="UP000031737"/>
    </source>
</evidence>
<dbReference type="Proteomes" id="UP000031737">
    <property type="component" value="Unassembled WGS sequence"/>
</dbReference>
<dbReference type="GO" id="GO:0005739">
    <property type="term" value="C:mitochondrion"/>
    <property type="evidence" value="ECO:0007669"/>
    <property type="project" value="TreeGrafter"/>
</dbReference>
<dbReference type="SUPFAM" id="SSF52540">
    <property type="entry name" value="P-loop containing nucleoside triphosphate hydrolases"/>
    <property type="match status" value="1"/>
</dbReference>
<dbReference type="PANTHER" id="PTHR11702:SF31">
    <property type="entry name" value="MITOCHONDRIAL RIBOSOME-ASSOCIATED GTPASE 2"/>
    <property type="match status" value="1"/>
</dbReference>
<dbReference type="PANTHER" id="PTHR11702">
    <property type="entry name" value="DEVELOPMENTALLY REGULATED GTP-BINDING PROTEIN-RELATED"/>
    <property type="match status" value="1"/>
</dbReference>
<sequence length="526" mass="57441">MVVWTLPLSLFLLFFFFVFVLFRFLSALILDTLLSAHSLGACLRWVCLGSACTPMLRGCTWRLGGRGHSFVDAVKVLVSSGAGGDGASVMAHEHGNEFAGPGGGNGGNGGNVMLRCRKGVVDLSHIQEMGSQISALPGSVGFARTAHGKKGKDLLLDLPVGTQVVDLDTNEVVHDVDEDGVELLLLEGGQGGKGNAAFANKWHHSPMESTRGLPGNTMLVQFELKTIADVGLIGYPNAGKSSLLAAISTSRPMIAPYVFTTLRPYVGVIHDLYGNTCRVADLPGLIEGAYENRGLGHQFLRHVERTQALAYVVDMSGSYTPADAEVPPEPWDVVDALRRELEYYMPSLSNRALMVFANKMDLHTDGNGVLLTDKLEELRKRVELPVFPISAALGIALGTWHAEAGLAPALQLMCEEVFRKKRHEEGIRRAQRSREAFTLDKTFRAKNMGVFAAAEEDLEHGDREGLSLVDQQLDPYGFSGLGEDSDGYRNAAPRGKLHDYRDLTMKGRYWSLTRRKGEKMGGEKWR</sequence>
<dbReference type="Gene3D" id="3.40.50.300">
    <property type="entry name" value="P-loop containing nucleotide triphosphate hydrolases"/>
    <property type="match status" value="1"/>
</dbReference>
<evidence type="ECO:0000259" key="4">
    <source>
        <dbReference type="PROSITE" id="PS51710"/>
    </source>
</evidence>
<organism evidence="6 7">
    <name type="scientific">Trypanosoma rangeli SC58</name>
    <dbReference type="NCBI Taxonomy" id="429131"/>
    <lineage>
        <taxon>Eukaryota</taxon>
        <taxon>Discoba</taxon>
        <taxon>Euglenozoa</taxon>
        <taxon>Kinetoplastea</taxon>
        <taxon>Metakinetoplastina</taxon>
        <taxon>Trypanosomatida</taxon>
        <taxon>Trypanosomatidae</taxon>
        <taxon>Trypanosoma</taxon>
        <taxon>Herpetosoma</taxon>
    </lineage>
</organism>
<dbReference type="SUPFAM" id="SSF82051">
    <property type="entry name" value="Obg GTP-binding protein N-terminal domain"/>
    <property type="match status" value="1"/>
</dbReference>
<evidence type="ECO:0000256" key="2">
    <source>
        <dbReference type="ARBA" id="ARBA00022741"/>
    </source>
</evidence>
<dbReference type="InterPro" id="IPR036726">
    <property type="entry name" value="GTP1_OBG_dom_sf"/>
</dbReference>
<dbReference type="PROSITE" id="PS51710">
    <property type="entry name" value="G_OBG"/>
    <property type="match status" value="1"/>
</dbReference>
<protein>
    <submittedName>
        <fullName evidence="6">GTP-binding protein</fullName>
    </submittedName>
</protein>
<keyword evidence="7" id="KW-1185">Reference proteome</keyword>